<reference evidence="12 13" key="1">
    <citation type="submission" date="2020-08" db="EMBL/GenBank/DDBJ databases">
        <title>Genomic Encyclopedia of Type Strains, Phase IV (KMG-IV): sequencing the most valuable type-strain genomes for metagenomic binning, comparative biology and taxonomic classification.</title>
        <authorList>
            <person name="Goeker M."/>
        </authorList>
    </citation>
    <scope>NUCLEOTIDE SEQUENCE [LARGE SCALE GENOMIC DNA]</scope>
    <source>
        <strain evidence="12 13">DSM 102234</strain>
    </source>
</reference>
<sequence length="186" mass="20618">MSIFDRRTLLLSGAATFIAGPTLAAQAGYQVPRHLQPRIVDIKSGFGPNEIHVDPGQFALYWTQPDGKAIRYSVGIGTEGRYKSGTFRIRRKAEWPNWTPTPAMIRREPQIYAKYAAGMKGGGMNPLGARALYLYNGSHDTYLRIHGTPKPQTVAARVSNGCVRMINAHVIDLYNRVPNGTRVVLH</sequence>
<evidence type="ECO:0000256" key="6">
    <source>
        <dbReference type="ARBA" id="ARBA00022960"/>
    </source>
</evidence>
<keyword evidence="10" id="KW-0732">Signal</keyword>
<evidence type="ECO:0000256" key="7">
    <source>
        <dbReference type="ARBA" id="ARBA00022984"/>
    </source>
</evidence>
<dbReference type="EMBL" id="JACIEI010000005">
    <property type="protein sequence ID" value="MBB3994362.1"/>
    <property type="molecule type" value="Genomic_DNA"/>
</dbReference>
<dbReference type="Proteomes" id="UP000530268">
    <property type="component" value="Unassembled WGS sequence"/>
</dbReference>
<dbReference type="GO" id="GO:0005576">
    <property type="term" value="C:extracellular region"/>
    <property type="evidence" value="ECO:0007669"/>
    <property type="project" value="TreeGrafter"/>
</dbReference>
<keyword evidence="13" id="KW-1185">Reference proteome</keyword>
<comment type="caution">
    <text evidence="12">The sequence shown here is derived from an EMBL/GenBank/DDBJ whole genome shotgun (WGS) entry which is preliminary data.</text>
</comment>
<dbReference type="InterPro" id="IPR038063">
    <property type="entry name" value="Transpep_catalytic_dom"/>
</dbReference>
<name>A0A7W6E837_9RHOB</name>
<dbReference type="GO" id="GO:0071972">
    <property type="term" value="F:peptidoglycan L,D-transpeptidase activity"/>
    <property type="evidence" value="ECO:0007669"/>
    <property type="project" value="TreeGrafter"/>
</dbReference>
<feature type="active site" description="Nucleophile" evidence="9">
    <location>
        <position position="162"/>
    </location>
</feature>
<organism evidence="12 13">
    <name type="scientific">Sulfitobacter undariae</name>
    <dbReference type="NCBI Taxonomy" id="1563671"/>
    <lineage>
        <taxon>Bacteria</taxon>
        <taxon>Pseudomonadati</taxon>
        <taxon>Pseudomonadota</taxon>
        <taxon>Alphaproteobacteria</taxon>
        <taxon>Rhodobacterales</taxon>
        <taxon>Roseobacteraceae</taxon>
        <taxon>Sulfitobacter</taxon>
    </lineage>
</organism>
<keyword evidence="6 9" id="KW-0133">Cell shape</keyword>
<dbReference type="PROSITE" id="PS52029">
    <property type="entry name" value="LD_TPASE"/>
    <property type="match status" value="1"/>
</dbReference>
<dbReference type="AlphaFoldDB" id="A0A7W6E837"/>
<keyword evidence="3" id="KW-0328">Glycosyltransferase</keyword>
<gene>
    <name evidence="12" type="ORF">GGR95_002007</name>
</gene>
<evidence type="ECO:0000256" key="8">
    <source>
        <dbReference type="ARBA" id="ARBA00023316"/>
    </source>
</evidence>
<feature type="chain" id="PRO_5030663641" evidence="10">
    <location>
        <begin position="25"/>
        <end position="186"/>
    </location>
</feature>
<evidence type="ECO:0000313" key="13">
    <source>
        <dbReference type="Proteomes" id="UP000530268"/>
    </source>
</evidence>
<evidence type="ECO:0000313" key="12">
    <source>
        <dbReference type="EMBL" id="MBB3994362.1"/>
    </source>
</evidence>
<evidence type="ECO:0000256" key="4">
    <source>
        <dbReference type="ARBA" id="ARBA00022679"/>
    </source>
</evidence>
<dbReference type="RefSeq" id="WP_184565330.1">
    <property type="nucleotide sequence ID" value="NZ_JACIEI010000005.1"/>
</dbReference>
<dbReference type="CDD" id="cd16913">
    <property type="entry name" value="YkuD_like"/>
    <property type="match status" value="1"/>
</dbReference>
<dbReference type="PANTHER" id="PTHR30582">
    <property type="entry name" value="L,D-TRANSPEPTIDASE"/>
    <property type="match status" value="1"/>
</dbReference>
<feature type="domain" description="L,D-TPase catalytic" evidence="11">
    <location>
        <begin position="49"/>
        <end position="186"/>
    </location>
</feature>
<dbReference type="InterPro" id="IPR005490">
    <property type="entry name" value="LD_TPept_cat_dom"/>
</dbReference>
<dbReference type="GO" id="GO:0018104">
    <property type="term" value="P:peptidoglycan-protein cross-linking"/>
    <property type="evidence" value="ECO:0007669"/>
    <property type="project" value="TreeGrafter"/>
</dbReference>
<dbReference type="Gene3D" id="2.40.440.10">
    <property type="entry name" value="L,D-transpeptidase catalytic domain-like"/>
    <property type="match status" value="1"/>
</dbReference>
<dbReference type="PANTHER" id="PTHR30582:SF24">
    <property type="entry name" value="L,D-TRANSPEPTIDASE ERFK_SRFK-RELATED"/>
    <property type="match status" value="1"/>
</dbReference>
<keyword evidence="7 9" id="KW-0573">Peptidoglycan synthesis</keyword>
<keyword evidence="8 9" id="KW-0961">Cell wall biogenesis/degradation</keyword>
<accession>A0A7W6E837</accession>
<protein>
    <submittedName>
        <fullName evidence="12">Lipoprotein-anchoring transpeptidase ErfK/SrfK</fullName>
    </submittedName>
</protein>
<dbReference type="GO" id="GO:0016757">
    <property type="term" value="F:glycosyltransferase activity"/>
    <property type="evidence" value="ECO:0007669"/>
    <property type="project" value="UniProtKB-KW"/>
</dbReference>
<dbReference type="SUPFAM" id="SSF141523">
    <property type="entry name" value="L,D-transpeptidase catalytic domain-like"/>
    <property type="match status" value="1"/>
</dbReference>
<evidence type="ECO:0000256" key="3">
    <source>
        <dbReference type="ARBA" id="ARBA00022676"/>
    </source>
</evidence>
<evidence type="ECO:0000256" key="5">
    <source>
        <dbReference type="ARBA" id="ARBA00022801"/>
    </source>
</evidence>
<dbReference type="InterPro" id="IPR050979">
    <property type="entry name" value="LD-transpeptidase"/>
</dbReference>
<evidence type="ECO:0000259" key="11">
    <source>
        <dbReference type="PROSITE" id="PS52029"/>
    </source>
</evidence>
<feature type="active site" description="Proton donor/acceptor" evidence="9">
    <location>
        <position position="146"/>
    </location>
</feature>
<evidence type="ECO:0000256" key="10">
    <source>
        <dbReference type="SAM" id="SignalP"/>
    </source>
</evidence>
<dbReference type="GO" id="GO:0071555">
    <property type="term" value="P:cell wall organization"/>
    <property type="evidence" value="ECO:0007669"/>
    <property type="project" value="UniProtKB-UniRule"/>
</dbReference>
<comment type="pathway">
    <text evidence="1 9">Cell wall biogenesis; peptidoglycan biosynthesis.</text>
</comment>
<keyword evidence="12" id="KW-0449">Lipoprotein</keyword>
<evidence type="ECO:0000256" key="1">
    <source>
        <dbReference type="ARBA" id="ARBA00004752"/>
    </source>
</evidence>
<dbReference type="Pfam" id="PF03734">
    <property type="entry name" value="YkuD"/>
    <property type="match status" value="1"/>
</dbReference>
<keyword evidence="4" id="KW-0808">Transferase</keyword>
<evidence type="ECO:0000256" key="2">
    <source>
        <dbReference type="ARBA" id="ARBA00005992"/>
    </source>
</evidence>
<comment type="similarity">
    <text evidence="2">Belongs to the YkuD family.</text>
</comment>
<dbReference type="UniPathway" id="UPA00219"/>
<proteinExistence type="inferred from homology"/>
<evidence type="ECO:0000256" key="9">
    <source>
        <dbReference type="PROSITE-ProRule" id="PRU01373"/>
    </source>
</evidence>
<feature type="signal peptide" evidence="10">
    <location>
        <begin position="1"/>
        <end position="24"/>
    </location>
</feature>
<dbReference type="GO" id="GO:0008360">
    <property type="term" value="P:regulation of cell shape"/>
    <property type="evidence" value="ECO:0007669"/>
    <property type="project" value="UniProtKB-UniRule"/>
</dbReference>
<keyword evidence="5" id="KW-0378">Hydrolase</keyword>